<evidence type="ECO:0000313" key="3">
    <source>
        <dbReference type="Proteomes" id="UP000253919"/>
    </source>
</evidence>
<dbReference type="EMBL" id="QASA01000001">
    <property type="protein sequence ID" value="RDC63310.1"/>
    <property type="molecule type" value="Genomic_DNA"/>
</dbReference>
<dbReference type="Proteomes" id="UP000253919">
    <property type="component" value="Unassembled WGS sequence"/>
</dbReference>
<dbReference type="InterPro" id="IPR001387">
    <property type="entry name" value="Cro/C1-type_HTH"/>
</dbReference>
<evidence type="ECO:0000256" key="1">
    <source>
        <dbReference type="SAM" id="Coils"/>
    </source>
</evidence>
<dbReference type="SUPFAM" id="SSF47413">
    <property type="entry name" value="lambda repressor-like DNA-binding domains"/>
    <property type="match status" value="1"/>
</dbReference>
<dbReference type="Gene3D" id="1.10.260.40">
    <property type="entry name" value="lambda repressor-like DNA-binding domains"/>
    <property type="match status" value="1"/>
</dbReference>
<keyword evidence="1" id="KW-0175">Coiled coil</keyword>
<reference evidence="2 3" key="1">
    <citation type="submission" date="2018-04" db="EMBL/GenBank/DDBJ databases">
        <title>Adhaeribacter sp. HMF7616 genome sequencing and assembly.</title>
        <authorList>
            <person name="Kang H."/>
            <person name="Kang J."/>
            <person name="Cha I."/>
            <person name="Kim H."/>
            <person name="Joh K."/>
        </authorList>
    </citation>
    <scope>NUCLEOTIDE SEQUENCE [LARGE SCALE GENOMIC DNA]</scope>
    <source>
        <strain evidence="2 3">HMF7616</strain>
    </source>
</reference>
<comment type="caution">
    <text evidence="2">The sequence shown here is derived from an EMBL/GenBank/DDBJ whole genome shotgun (WGS) entry which is preliminary data.</text>
</comment>
<evidence type="ECO:0000313" key="2">
    <source>
        <dbReference type="EMBL" id="RDC63310.1"/>
    </source>
</evidence>
<organism evidence="2 3">
    <name type="scientific">Adhaeribacter pallidiroseus</name>
    <dbReference type="NCBI Taxonomy" id="2072847"/>
    <lineage>
        <taxon>Bacteria</taxon>
        <taxon>Pseudomonadati</taxon>
        <taxon>Bacteroidota</taxon>
        <taxon>Cytophagia</taxon>
        <taxon>Cytophagales</taxon>
        <taxon>Hymenobacteraceae</taxon>
        <taxon>Adhaeribacter</taxon>
    </lineage>
</organism>
<accession>A0A369QG85</accession>
<dbReference type="InterPro" id="IPR010982">
    <property type="entry name" value="Lambda_DNA-bd_dom_sf"/>
</dbReference>
<dbReference type="GO" id="GO:0003677">
    <property type="term" value="F:DNA binding"/>
    <property type="evidence" value="ECO:0007669"/>
    <property type="project" value="InterPro"/>
</dbReference>
<proteinExistence type="predicted"/>
<dbReference type="CDD" id="cd00093">
    <property type="entry name" value="HTH_XRE"/>
    <property type="match status" value="1"/>
</dbReference>
<sequence length="155" mass="17877">MIISLKIFTKYMLLGQKVKNAINEAGLTTEDVAYKIDMSSNNLYRLYKKDSFEIKYLIKIAEIVKKPLSYFISELDQEERGQYNLAQGGIGNQAGNNNKQKIMPIHGKEAFIESSDINLNKLQHELELCQRENSHLKNQISLQEDLIEVLKKNQK</sequence>
<name>A0A369QG85_9BACT</name>
<keyword evidence="3" id="KW-1185">Reference proteome</keyword>
<protein>
    <submittedName>
        <fullName evidence="2">Uncharacterized protein</fullName>
    </submittedName>
</protein>
<feature type="coiled-coil region" evidence="1">
    <location>
        <begin position="112"/>
        <end position="153"/>
    </location>
</feature>
<gene>
    <name evidence="2" type="ORF">AHMF7616_01912</name>
</gene>
<dbReference type="AlphaFoldDB" id="A0A369QG85"/>